<keyword evidence="4 7" id="KW-0812">Transmembrane</keyword>
<evidence type="ECO:0000313" key="12">
    <source>
        <dbReference type="Proteomes" id="UP000199371"/>
    </source>
</evidence>
<comment type="subcellular location">
    <subcellularLocation>
        <location evidence="1">Cell membrane</location>
        <topology evidence="1">Multi-pass membrane protein</topology>
    </subcellularLocation>
</comment>
<keyword evidence="6 7" id="KW-0472">Membrane</keyword>
<dbReference type="PANTHER" id="PTHR30347">
    <property type="entry name" value="POTASSIUM CHANNEL RELATED"/>
    <property type="match status" value="1"/>
</dbReference>
<dbReference type="SUPFAM" id="SSF82861">
    <property type="entry name" value="Mechanosensitive channel protein MscS (YggB), transmembrane region"/>
    <property type="match status" value="1"/>
</dbReference>
<evidence type="ECO:0000313" key="11">
    <source>
        <dbReference type="EMBL" id="SEI06837.1"/>
    </source>
</evidence>
<keyword evidence="5 7" id="KW-1133">Transmembrane helix</keyword>
<dbReference type="STRING" id="173990.SAMN05660691_03303"/>
<dbReference type="Pfam" id="PF21088">
    <property type="entry name" value="MS_channel_1st"/>
    <property type="match status" value="1"/>
</dbReference>
<dbReference type="Pfam" id="PF21082">
    <property type="entry name" value="MS_channel_3rd"/>
    <property type="match status" value="1"/>
</dbReference>
<dbReference type="Proteomes" id="UP000199371">
    <property type="component" value="Unassembled WGS sequence"/>
</dbReference>
<dbReference type="Pfam" id="PF00924">
    <property type="entry name" value="MS_channel_2nd"/>
    <property type="match status" value="1"/>
</dbReference>
<dbReference type="InterPro" id="IPR011066">
    <property type="entry name" value="MscS_channel_C_sf"/>
</dbReference>
<evidence type="ECO:0000259" key="9">
    <source>
        <dbReference type="Pfam" id="PF21082"/>
    </source>
</evidence>
<feature type="transmembrane region" description="Helical" evidence="7">
    <location>
        <begin position="91"/>
        <end position="112"/>
    </location>
</feature>
<dbReference type="SUPFAM" id="SSF50182">
    <property type="entry name" value="Sm-like ribonucleoproteins"/>
    <property type="match status" value="1"/>
</dbReference>
<dbReference type="Gene3D" id="3.30.70.100">
    <property type="match status" value="1"/>
</dbReference>
<reference evidence="12" key="1">
    <citation type="submission" date="2016-10" db="EMBL/GenBank/DDBJ databases">
        <authorList>
            <person name="Varghese N."/>
            <person name="Submissions S."/>
        </authorList>
    </citation>
    <scope>NUCLEOTIDE SEQUENCE [LARGE SCALE GENOMIC DNA]</scope>
    <source>
        <strain evidence="12">DSM 17616</strain>
    </source>
</reference>
<dbReference type="SUPFAM" id="SSF82689">
    <property type="entry name" value="Mechanosensitive channel protein MscS (YggB), C-terminal domain"/>
    <property type="match status" value="1"/>
</dbReference>
<dbReference type="InterPro" id="IPR049142">
    <property type="entry name" value="MS_channel_1st"/>
</dbReference>
<evidence type="ECO:0000259" key="10">
    <source>
        <dbReference type="Pfam" id="PF21088"/>
    </source>
</evidence>
<evidence type="ECO:0000256" key="4">
    <source>
        <dbReference type="ARBA" id="ARBA00022692"/>
    </source>
</evidence>
<feature type="domain" description="Mechanosensitive ion channel transmembrane helices 2/3" evidence="10">
    <location>
        <begin position="211"/>
        <end position="251"/>
    </location>
</feature>
<name>A0A1H6MXC0_9GAMM</name>
<dbReference type="OrthoDB" id="9799209at2"/>
<keyword evidence="12" id="KW-1185">Reference proteome</keyword>
<dbReference type="InterPro" id="IPR010920">
    <property type="entry name" value="LSM_dom_sf"/>
</dbReference>
<evidence type="ECO:0000256" key="2">
    <source>
        <dbReference type="ARBA" id="ARBA00008017"/>
    </source>
</evidence>
<dbReference type="PANTHER" id="PTHR30347:SF1">
    <property type="entry name" value="MECHANOSENSITIVE CHANNEL MSCK"/>
    <property type="match status" value="1"/>
</dbReference>
<evidence type="ECO:0000259" key="8">
    <source>
        <dbReference type="Pfam" id="PF00924"/>
    </source>
</evidence>
<evidence type="ECO:0000256" key="5">
    <source>
        <dbReference type="ARBA" id="ARBA00022989"/>
    </source>
</evidence>
<dbReference type="RefSeq" id="WP_092795687.1">
    <property type="nucleotide sequence ID" value="NZ_FNXF01000015.1"/>
</dbReference>
<dbReference type="EMBL" id="FNXF01000015">
    <property type="protein sequence ID" value="SEI06837.1"/>
    <property type="molecule type" value="Genomic_DNA"/>
</dbReference>
<dbReference type="GO" id="GO:0008381">
    <property type="term" value="F:mechanosensitive monoatomic ion channel activity"/>
    <property type="evidence" value="ECO:0007669"/>
    <property type="project" value="UniProtKB-ARBA"/>
</dbReference>
<evidence type="ECO:0000256" key="7">
    <source>
        <dbReference type="SAM" id="Phobius"/>
    </source>
</evidence>
<dbReference type="Gene3D" id="1.10.287.1260">
    <property type="match status" value="1"/>
</dbReference>
<dbReference type="GO" id="GO:0005886">
    <property type="term" value="C:plasma membrane"/>
    <property type="evidence" value="ECO:0007669"/>
    <property type="project" value="UniProtKB-SubCell"/>
</dbReference>
<protein>
    <submittedName>
        <fullName evidence="11">Mechanosensitive ion channel</fullName>
    </submittedName>
</protein>
<feature type="domain" description="Mechanosensitive ion channel MscS" evidence="8">
    <location>
        <begin position="253"/>
        <end position="318"/>
    </location>
</feature>
<sequence>MTEKLLVWWQHVVTQLQQAELWYQLPAIACCIVLAAVINRLVGRFLIDSGGEGLRHVALRSSHRILLPFSLAALLAICSALFSLYQLSHNLLQLLIPVALALGMIRLLLYGLRKVFSDGPLMKSIEPAVAVMIWLLVVLHLAGWLTPLLDLMDSQAFTLGDSRVSLLSVVKLILVIILAFTLALWLAELLNQQMKKAQYISPSMQVGFSKFSKFLLITIAFLIALNAVGINLSSLAVFGGALGVGLGFGLQRIASNFISGFILVLDRSIKPGDVISVGQNFGWVHELKARYVVVRNREGVDTLIPNENLITSEVINWSYEDRNVRVKMMVQVSYADDPEQAMALMLLCAKKSKRVLDTPEPTVMLKNFADNGIELELRVWIADPEYGADTVKSDINVAIWRAFKQEGITIPYPQRDLHIKSGQLPPTTEL</sequence>
<dbReference type="AlphaFoldDB" id="A0A1H6MXC0"/>
<proteinExistence type="inferred from homology"/>
<feature type="domain" description="Mechanosensitive ion channel MscS C-terminal" evidence="9">
    <location>
        <begin position="326"/>
        <end position="410"/>
    </location>
</feature>
<evidence type="ECO:0000256" key="1">
    <source>
        <dbReference type="ARBA" id="ARBA00004651"/>
    </source>
</evidence>
<keyword evidence="3" id="KW-1003">Cell membrane</keyword>
<evidence type="ECO:0000256" key="6">
    <source>
        <dbReference type="ARBA" id="ARBA00023136"/>
    </source>
</evidence>
<dbReference type="InterPro" id="IPR011014">
    <property type="entry name" value="MscS_channel_TM-2"/>
</dbReference>
<feature type="transmembrane region" description="Helical" evidence="7">
    <location>
        <begin position="124"/>
        <end position="146"/>
    </location>
</feature>
<comment type="similarity">
    <text evidence="2">Belongs to the MscS (TC 1.A.23) family.</text>
</comment>
<organism evidence="11 12">
    <name type="scientific">Rheinheimera pacifica</name>
    <dbReference type="NCBI Taxonomy" id="173990"/>
    <lineage>
        <taxon>Bacteria</taxon>
        <taxon>Pseudomonadati</taxon>
        <taxon>Pseudomonadota</taxon>
        <taxon>Gammaproteobacteria</taxon>
        <taxon>Chromatiales</taxon>
        <taxon>Chromatiaceae</taxon>
        <taxon>Rheinheimera</taxon>
    </lineage>
</organism>
<dbReference type="Gene3D" id="2.30.30.60">
    <property type="match status" value="1"/>
</dbReference>
<feature type="transmembrane region" description="Helical" evidence="7">
    <location>
        <begin position="211"/>
        <end position="230"/>
    </location>
</feature>
<evidence type="ECO:0000256" key="3">
    <source>
        <dbReference type="ARBA" id="ARBA00022475"/>
    </source>
</evidence>
<dbReference type="InterPro" id="IPR006685">
    <property type="entry name" value="MscS_channel_2nd"/>
</dbReference>
<feature type="transmembrane region" description="Helical" evidence="7">
    <location>
        <begin position="65"/>
        <end position="85"/>
    </location>
</feature>
<gene>
    <name evidence="11" type="ORF">SAMN05660691_03303</name>
</gene>
<dbReference type="InterPro" id="IPR049278">
    <property type="entry name" value="MS_channel_C"/>
</dbReference>
<feature type="transmembrane region" description="Helical" evidence="7">
    <location>
        <begin position="166"/>
        <end position="190"/>
    </location>
</feature>
<dbReference type="InterPro" id="IPR052702">
    <property type="entry name" value="MscS-like_channel"/>
</dbReference>
<dbReference type="InterPro" id="IPR023408">
    <property type="entry name" value="MscS_beta-dom_sf"/>
</dbReference>
<accession>A0A1H6MXC0</accession>
<feature type="transmembrane region" description="Helical" evidence="7">
    <location>
        <begin position="21"/>
        <end position="42"/>
    </location>
</feature>